<gene>
    <name evidence="21 22 24" type="primary">LNX1</name>
</gene>
<dbReference type="CDD" id="cd06679">
    <property type="entry name" value="PDZ3_LNX1_2-like"/>
    <property type="match status" value="1"/>
</dbReference>
<dbReference type="ExpressionAtlas" id="A0A5K1VG78">
    <property type="expression patterns" value="baseline"/>
</dbReference>
<keyword evidence="6" id="KW-0597">Phosphoprotein</keyword>
<dbReference type="GO" id="GO:0030165">
    <property type="term" value="F:PDZ domain binding"/>
    <property type="evidence" value="ECO:0007669"/>
    <property type="project" value="UniProtKB-ARBA"/>
</dbReference>
<evidence type="ECO:0000313" key="21">
    <source>
        <dbReference type="EMBL" id="AFE80518.1"/>
    </source>
</evidence>
<keyword evidence="9" id="KW-0677">Repeat</keyword>
<reference evidence="22" key="4">
    <citation type="submission" date="2019-01" db="EMBL/GenBank/DDBJ databases">
        <authorList>
            <person name="Graves T."/>
            <person name="Eichler E.E."/>
            <person name="Wilson R.K."/>
        </authorList>
    </citation>
    <scope>NUCLEOTIDE SEQUENCE [LARGE SCALE GENOMIC DNA]</scope>
    <source>
        <strain evidence="22">17573</strain>
    </source>
</reference>
<proteinExistence type="evidence at transcript level"/>
<evidence type="ECO:0000256" key="17">
    <source>
        <dbReference type="ARBA" id="ARBA00080597"/>
    </source>
</evidence>
<feature type="domain" description="PDZ" evidence="20">
    <location>
        <begin position="178"/>
        <end position="263"/>
    </location>
</feature>
<keyword evidence="19" id="KW-0732">Signal</keyword>
<evidence type="ECO:0000256" key="13">
    <source>
        <dbReference type="ARBA" id="ARBA00055799"/>
    </source>
</evidence>
<evidence type="ECO:0000313" key="24">
    <source>
        <dbReference type="VGNC" id="VGNC:100242"/>
    </source>
</evidence>
<reference evidence="22" key="3">
    <citation type="submission" date="2018-06" db="EMBL/GenBank/DDBJ databases">
        <authorList>
            <person name="Dutcher S."/>
            <person name="Fulton R."/>
            <person name="Lindsay T."/>
        </authorList>
    </citation>
    <scope>NUCLEOTIDE SEQUENCE [LARGE SCALE GENOMIC DNA]</scope>
    <source>
        <strain evidence="22">17573</strain>
    </source>
</reference>
<dbReference type="GO" id="GO:0061630">
    <property type="term" value="F:ubiquitin protein ligase activity"/>
    <property type="evidence" value="ECO:0007669"/>
    <property type="project" value="UniProtKB-EC"/>
</dbReference>
<dbReference type="InterPro" id="IPR051342">
    <property type="entry name" value="PDZ_scaffold"/>
</dbReference>
<evidence type="ECO:0000256" key="9">
    <source>
        <dbReference type="ARBA" id="ARBA00022737"/>
    </source>
</evidence>
<dbReference type="GO" id="GO:0008270">
    <property type="term" value="F:zinc ion binding"/>
    <property type="evidence" value="ECO:0007669"/>
    <property type="project" value="UniProtKB-KW"/>
</dbReference>
<feature type="signal peptide" evidence="19">
    <location>
        <begin position="1"/>
        <end position="15"/>
    </location>
</feature>
<dbReference type="Gene3D" id="2.30.42.10">
    <property type="match status" value="4"/>
</dbReference>
<dbReference type="GO" id="GO:0007399">
    <property type="term" value="P:nervous system development"/>
    <property type="evidence" value="ECO:0007669"/>
    <property type="project" value="UniProtKB-ARBA"/>
</dbReference>
<evidence type="ECO:0000256" key="12">
    <source>
        <dbReference type="ARBA" id="ARBA00022833"/>
    </source>
</evidence>
<comment type="pathway">
    <text evidence="3">Protein modification; protein ubiquitination.</text>
</comment>
<dbReference type="RefSeq" id="XP_014994180.1">
    <property type="nucleotide sequence ID" value="XM_015138694.2"/>
</dbReference>
<dbReference type="SMR" id="A0A5K1VG78"/>
<dbReference type="FunFam" id="2.30.42.10:FF:000198">
    <property type="entry name" value="E3 ubiquitin-protein ligase LNX isoform X1"/>
    <property type="match status" value="1"/>
</dbReference>
<evidence type="ECO:0000256" key="5">
    <source>
        <dbReference type="ARBA" id="ARBA00022490"/>
    </source>
</evidence>
<evidence type="ECO:0000256" key="7">
    <source>
        <dbReference type="ARBA" id="ARBA00022679"/>
    </source>
</evidence>
<reference evidence="21" key="2">
    <citation type="journal article" date="2014" name="Biol. Direct">
        <title>A new rhesus macaque assembly and annotation for next-generation sequencing analyses.</title>
        <authorList>
            <person name="Zimin A.V."/>
            <person name="Cornish A.S."/>
            <person name="Maudhoo M.D."/>
            <person name="Gibbs R.M."/>
            <person name="Zhang X."/>
            <person name="Pandey S."/>
            <person name="Meehan D.T."/>
            <person name="Wipfler K."/>
            <person name="Bosinger S.E."/>
            <person name="Johnson Z.P."/>
            <person name="Tharp G.K."/>
            <person name="Marcais G."/>
            <person name="Roberts M."/>
            <person name="Ferguson B."/>
            <person name="Fox H.S."/>
            <person name="Treangen T."/>
            <person name="Salzberg S.L."/>
            <person name="Yorke J.A."/>
            <person name="Norgren R.B.Jr."/>
        </authorList>
    </citation>
    <scope>NUCLEOTIDE SEQUENCE</scope>
    <source>
        <tissue evidence="21">Caudate</tissue>
    </source>
</reference>
<keyword evidence="12" id="KW-0862">Zinc</keyword>
<dbReference type="FunFam" id="2.30.42.10:FF:000120">
    <property type="entry name" value="Ligand of numb-protein X 2"/>
    <property type="match status" value="1"/>
</dbReference>
<evidence type="ECO:0000256" key="6">
    <source>
        <dbReference type="ARBA" id="ARBA00022553"/>
    </source>
</evidence>
<name>A0A5K1VG78_MACMU</name>
<comment type="subcellular location">
    <subcellularLocation>
        <location evidence="2">Cytoplasm</location>
    </subcellularLocation>
</comment>
<dbReference type="Pfam" id="PF00595">
    <property type="entry name" value="PDZ"/>
    <property type="match status" value="4"/>
</dbReference>
<dbReference type="GeneTree" id="ENSGT00940000158757"/>
<reference evidence="22" key="5">
    <citation type="submission" date="2025-05" db="UniProtKB">
        <authorList>
            <consortium name="Ensembl"/>
        </authorList>
    </citation>
    <scope>IDENTIFICATION</scope>
    <source>
        <strain evidence="22">17573</strain>
    </source>
</reference>
<dbReference type="FunFam" id="2.30.42.10:FF:000081">
    <property type="entry name" value="Ligand of Numb protein X 2"/>
    <property type="match status" value="1"/>
</dbReference>
<evidence type="ECO:0000256" key="18">
    <source>
        <dbReference type="SAM" id="MobiDB-lite"/>
    </source>
</evidence>
<evidence type="ECO:0000256" key="11">
    <source>
        <dbReference type="ARBA" id="ARBA00022786"/>
    </source>
</evidence>
<dbReference type="GO" id="GO:0005737">
    <property type="term" value="C:cytoplasm"/>
    <property type="evidence" value="ECO:0007669"/>
    <property type="project" value="UniProtKB-SubCell"/>
</dbReference>
<dbReference type="Proteomes" id="UP000006718">
    <property type="component" value="Chromosome 5"/>
</dbReference>
<feature type="domain" description="PDZ" evidence="20">
    <location>
        <begin position="541"/>
        <end position="627"/>
    </location>
</feature>
<dbReference type="InterPro" id="IPR036034">
    <property type="entry name" value="PDZ_sf"/>
</dbReference>
<dbReference type="PANTHER" id="PTHR19964">
    <property type="entry name" value="MULTIPLE PDZ DOMAIN PROTEIN"/>
    <property type="match status" value="1"/>
</dbReference>
<comment type="catalytic activity">
    <reaction evidence="1">
        <text>S-ubiquitinyl-[E2 ubiquitin-conjugating enzyme]-L-cysteine + [acceptor protein]-L-lysine = [E2 ubiquitin-conjugating enzyme]-L-cysteine + N(6)-ubiquitinyl-[acceptor protein]-L-lysine.</text>
        <dbReference type="EC" id="2.3.2.27"/>
    </reaction>
</comment>
<evidence type="ECO:0000313" key="23">
    <source>
        <dbReference type="Proteomes" id="UP000006718"/>
    </source>
</evidence>
<dbReference type="PROSITE" id="PS50106">
    <property type="entry name" value="PDZ"/>
    <property type="match status" value="4"/>
</dbReference>
<evidence type="ECO:0000256" key="1">
    <source>
        <dbReference type="ARBA" id="ARBA00000900"/>
    </source>
</evidence>
<dbReference type="CDD" id="cd06678">
    <property type="entry name" value="PDZ2_LNX1_2-like"/>
    <property type="match status" value="1"/>
</dbReference>
<feature type="domain" description="PDZ" evidence="20">
    <location>
        <begin position="410"/>
        <end position="496"/>
    </location>
</feature>
<comment type="function">
    <text evidence="14">Isoform 2 provides an endocytic scaffold for IGSF5/JAM4.</text>
</comment>
<organism evidence="21">
    <name type="scientific">Macaca mulatta</name>
    <name type="common">Rhesus macaque</name>
    <dbReference type="NCBI Taxonomy" id="9544"/>
    <lineage>
        <taxon>Eukaryota</taxon>
        <taxon>Metazoa</taxon>
        <taxon>Chordata</taxon>
        <taxon>Craniata</taxon>
        <taxon>Vertebrata</taxon>
        <taxon>Euteleostomi</taxon>
        <taxon>Mammalia</taxon>
        <taxon>Eutheria</taxon>
        <taxon>Euarchontoglires</taxon>
        <taxon>Primates</taxon>
        <taxon>Haplorrhini</taxon>
        <taxon>Catarrhini</taxon>
        <taxon>Cercopithecidae</taxon>
        <taxon>Cercopithecinae</taxon>
        <taxon>Macaca</taxon>
    </lineage>
</organism>
<accession>A0A5K1VG78</accession>
<reference evidence="23" key="1">
    <citation type="journal article" date="2007" name="Science">
        <title>Evolutionary and biomedical insights from the rhesus macaque genome.</title>
        <authorList>
            <person name="Gibbs R.A."/>
            <person name="Rogers J."/>
            <person name="Katze M.G."/>
            <person name="Bumgarner R."/>
            <person name="Weinstock G.M."/>
            <person name="Mardis E.R."/>
            <person name="Remington K.A."/>
            <person name="Strausberg R.L."/>
            <person name="Venter J.C."/>
            <person name="Wilson R.K."/>
            <person name="Batzer M.A."/>
            <person name="Bustamante C.D."/>
            <person name="Eichler E.E."/>
            <person name="Hahn M.W."/>
            <person name="Hardison R.C."/>
            <person name="Makova K.D."/>
            <person name="Miller W."/>
            <person name="Milosavljevic A."/>
            <person name="Palermo R.E."/>
            <person name="Siepel A."/>
            <person name="Sikela J.M."/>
            <person name="Attaway T."/>
            <person name="Bell S."/>
            <person name="Bernard K.E."/>
            <person name="Buhay C.J."/>
            <person name="Chandrabose M.N."/>
            <person name="Dao M."/>
            <person name="Davis C."/>
            <person name="Delehaunty K.D."/>
            <person name="Ding Y."/>
            <person name="Dinh H.H."/>
            <person name="Dugan-Rocha S."/>
            <person name="Fulton L.A."/>
            <person name="Gabisi R.A."/>
            <person name="Garner T.T."/>
            <person name="Godfrey J."/>
            <person name="Hawes A.C."/>
            <person name="Hernandez J."/>
            <person name="Hines S."/>
            <person name="Holder M."/>
            <person name="Hume J."/>
            <person name="Jhangiani S.N."/>
            <person name="Joshi V."/>
            <person name="Khan Z.M."/>
            <person name="Kirkness E.F."/>
            <person name="Cree A."/>
            <person name="Fowler R.G."/>
            <person name="Lee S."/>
            <person name="Lewis L.R."/>
            <person name="Li Z."/>
            <person name="Liu Y.-S."/>
            <person name="Moore S.M."/>
            <person name="Muzny D."/>
            <person name="Nazareth L.V."/>
            <person name="Ngo D.N."/>
            <person name="Okwuonu G.O."/>
            <person name="Pai G."/>
            <person name="Parker D."/>
            <person name="Paul H.A."/>
            <person name="Pfannkoch C."/>
            <person name="Pohl C.S."/>
            <person name="Rogers Y.-H.C."/>
            <person name="Ruiz S.J."/>
            <person name="Sabo A."/>
            <person name="Santibanez J."/>
            <person name="Schneider B.W."/>
            <person name="Smith S.M."/>
            <person name="Sodergren E."/>
            <person name="Svatek A.F."/>
            <person name="Utterback T.R."/>
            <person name="Vattathil S."/>
            <person name="Warren W."/>
            <person name="White C.S."/>
            <person name="Chinwalla A.T."/>
            <person name="Feng Y."/>
            <person name="Halpern A.L."/>
            <person name="Hillier L.W."/>
            <person name="Huang X."/>
            <person name="Minx P."/>
            <person name="Nelson J.O."/>
            <person name="Pepin K.H."/>
            <person name="Qin X."/>
            <person name="Sutton G.G."/>
            <person name="Venter E."/>
            <person name="Walenz B.P."/>
            <person name="Wallis J.W."/>
            <person name="Worley K.C."/>
            <person name="Yang S.-P."/>
            <person name="Jones S.M."/>
            <person name="Marra M.A."/>
            <person name="Rocchi M."/>
            <person name="Schein J.E."/>
            <person name="Baertsch R."/>
            <person name="Clarke L."/>
            <person name="Csuros M."/>
            <person name="Glasscock J."/>
            <person name="Harris R.A."/>
            <person name="Havlak P."/>
            <person name="Jackson A.R."/>
            <person name="Jiang H."/>
            <person name="Liu Y."/>
            <person name="Messina D.N."/>
            <person name="Shen Y."/>
            <person name="Song H.X.-Z."/>
            <person name="Wylie T."/>
            <person name="Zhang L."/>
            <person name="Birney E."/>
            <person name="Han K."/>
            <person name="Konkel M.K."/>
            <person name="Lee J."/>
            <person name="Smit A.F.A."/>
            <person name="Ullmer B."/>
            <person name="Wang H."/>
            <person name="Xing J."/>
            <person name="Burhans R."/>
            <person name="Cheng Z."/>
            <person name="Karro J.E."/>
            <person name="Ma J."/>
            <person name="Raney B."/>
            <person name="She X."/>
            <person name="Cox M.J."/>
            <person name="Demuth J.P."/>
            <person name="Dumas L.J."/>
            <person name="Han S.-G."/>
            <person name="Hopkins J."/>
            <person name="Karimpour-Fard A."/>
            <person name="Kim Y.H."/>
            <person name="Pollack J.R."/>
            <person name="Vinar T."/>
            <person name="Addo-Quaye C."/>
            <person name="Degenhardt J."/>
            <person name="Denby A."/>
            <person name="Hubisz M.J."/>
            <person name="Indap A."/>
            <person name="Kosiol C."/>
            <person name="Lahn B.T."/>
            <person name="Lawson H.A."/>
            <person name="Marklein A."/>
            <person name="Nielsen R."/>
            <person name="Vallender E.J."/>
            <person name="Clark A.G."/>
            <person name="Ferguson B."/>
            <person name="Hernandez R.D."/>
            <person name="Hirani K."/>
            <person name="Kehrer-Sawatzki H."/>
            <person name="Kolb J."/>
            <person name="Patil S."/>
            <person name="Pu L.-L."/>
            <person name="Ren Y."/>
            <person name="Smith D.G."/>
            <person name="Wheeler D.A."/>
            <person name="Schenck I."/>
            <person name="Ball E.V."/>
            <person name="Chen R."/>
            <person name="Cooper D.N."/>
            <person name="Giardine B."/>
            <person name="Hsu F."/>
            <person name="Kent W.J."/>
            <person name="Lesk A."/>
            <person name="Nelson D.L."/>
            <person name="O'brien W.E."/>
            <person name="Pruefer K."/>
            <person name="Stenson P.D."/>
            <person name="Wallace J.C."/>
            <person name="Ke H."/>
            <person name="Liu X.-M."/>
            <person name="Wang P."/>
            <person name="Xiang A.P."/>
            <person name="Yang F."/>
            <person name="Barber G.P."/>
            <person name="Haussler D."/>
            <person name="Karolchik D."/>
            <person name="Kern A.D."/>
            <person name="Kuhn R.M."/>
            <person name="Smith K.E."/>
            <person name="Zwieg A.S."/>
        </authorList>
    </citation>
    <scope>NUCLEOTIDE SEQUENCE [LARGE SCALE GENOMIC DNA]</scope>
    <source>
        <strain evidence="23">17573</strain>
    </source>
</reference>
<dbReference type="AlphaFoldDB" id="A0A5K1VG78"/>
<dbReference type="Bgee" id="ENSMMUG00000017401">
    <property type="expression patterns" value="Expressed in dorsolateral prefrontal cortex and 22 other cell types or tissues"/>
</dbReference>
<keyword evidence="23" id="KW-1185">Reference proteome</keyword>
<dbReference type="FunFam" id="2.30.42.10:FF:000164">
    <property type="entry name" value="Ligand of numb-protein X 2"/>
    <property type="match status" value="1"/>
</dbReference>
<evidence type="ECO:0000256" key="19">
    <source>
        <dbReference type="SAM" id="SignalP"/>
    </source>
</evidence>
<dbReference type="PANTHER" id="PTHR19964:SF14">
    <property type="entry name" value="E3 UBIQUITIN-PROTEIN LIGASE LNX"/>
    <property type="match status" value="1"/>
</dbReference>
<evidence type="ECO:0000256" key="4">
    <source>
        <dbReference type="ARBA" id="ARBA00012483"/>
    </source>
</evidence>
<sequence length="631" mass="69457">MKALLLLVLPWLSPANYIDNVGNLHFLYSELCKGASHYGLTKDRKRRSQDGCPDGCASLTAMAPSPEVSAAATISLMTDEPGLDNPAYVSSAEDGQPAVSPVDSGRSNRTRARPFERSTIRSRSFKKINRALSVLRRTKSGSAVANHADQGRENSENTTAPEVFPRLYHLIPDGEITSIKINRVDPSESLSIRLVGGSETPLVHIIIQHIYRDGVIARDGRLLPGDIILKVNGMDISNVPHNYAVRLLRQPCQVLWLTVLREQKFRSRNNGQALDAYGSRDDSFHVILNKSSPEEQLGIKLVRKVDEPGVFIFNVLDGGVADRHGQLEENDRVLAINGHDLRYGSPESAAHLIQASERRVHLIVSRQVRRSPDIFQEASWNSNGSWSPGPGERSNTPKPLHPKITCHEKVVNIQKDPGESLGMTVAGGASHREWDLPIYVISVEPGGVISRDGRIKTGDILLNVDGVELTEVSRSEAVALLKRTSSSIVLKALEVKEYEPQEDCSSPAALDSNHNMAPPSDWSPSWVMWLELPRCLYNCKDIILRRNTAGSLGFCIVGGYEEYNGNKPFFIKSIVEGTPAYNDGRIRCGDILLAVNGRSTSGMIHACLARLLKELKGRITLTIVSWPGTFL</sequence>
<keyword evidence="10" id="KW-0863">Zinc-finger</keyword>
<dbReference type="VGNC" id="VGNC:100242">
    <property type="gene designation" value="LNX1"/>
</dbReference>
<dbReference type="CTD" id="84708"/>
<evidence type="ECO:0000256" key="16">
    <source>
        <dbReference type="ARBA" id="ARBA00079000"/>
    </source>
</evidence>
<evidence type="ECO:0000256" key="3">
    <source>
        <dbReference type="ARBA" id="ARBA00004906"/>
    </source>
</evidence>
<dbReference type="EC" id="2.3.2.27" evidence="4"/>
<evidence type="ECO:0000256" key="15">
    <source>
        <dbReference type="ARBA" id="ARBA00073110"/>
    </source>
</evidence>
<dbReference type="GO" id="GO:0042802">
    <property type="term" value="F:identical protein binding"/>
    <property type="evidence" value="ECO:0007669"/>
    <property type="project" value="UniProtKB-ARBA"/>
</dbReference>
<dbReference type="Ensembl" id="ENSMMUT00000102113.1">
    <property type="protein sequence ID" value="ENSMMUP00000063491.1"/>
    <property type="gene ID" value="ENSMMUG00000017401.4"/>
</dbReference>
<dbReference type="CDD" id="cd06680">
    <property type="entry name" value="PDZ4_LNX1_2-like"/>
    <property type="match status" value="1"/>
</dbReference>
<dbReference type="GeneID" id="697862"/>
<feature type="chain" id="PRO_5044621675" description="E3 ubiquitin-protein ligase LNX" evidence="19">
    <location>
        <begin position="16"/>
        <end position="631"/>
    </location>
</feature>
<keyword evidence="7" id="KW-0808">Transferase</keyword>
<keyword evidence="5" id="KW-0963">Cytoplasm</keyword>
<comment type="function">
    <text evidence="13">E3 ubiquitin-protein ligase that mediates ubiquitination and subsequent proteasomal degradation of NUMB. E3 ubiquitin ligases accept ubiquitin from an E2 ubiquitin-conjugating enzyme in the form of a thioester and then directly transfers the ubiquitin to targeted substrates. Mediates ubiquitination of isoform p66 and isoform p72 of NUMB, but not that of isoform p71 or isoform p65.</text>
</comment>
<evidence type="ECO:0000259" key="20">
    <source>
        <dbReference type="PROSITE" id="PS50106"/>
    </source>
</evidence>
<dbReference type="SMART" id="SM00228">
    <property type="entry name" value="PDZ"/>
    <property type="match status" value="4"/>
</dbReference>
<dbReference type="SUPFAM" id="SSF50156">
    <property type="entry name" value="PDZ domain-like"/>
    <property type="match status" value="4"/>
</dbReference>
<evidence type="ECO:0000256" key="10">
    <source>
        <dbReference type="ARBA" id="ARBA00022771"/>
    </source>
</evidence>
<dbReference type="InterPro" id="IPR001478">
    <property type="entry name" value="PDZ"/>
</dbReference>
<dbReference type="OrthoDB" id="438726at2759"/>
<dbReference type="CDD" id="cd06677">
    <property type="entry name" value="PDZ1_LNX1_2-like"/>
    <property type="match status" value="1"/>
</dbReference>
<evidence type="ECO:0000313" key="22">
    <source>
        <dbReference type="Ensembl" id="ENSMMUP00000063491.1"/>
    </source>
</evidence>
<dbReference type="VEuPathDB" id="HostDB:ENSMMUG00000017401"/>
<keyword evidence="8" id="KW-0479">Metal-binding</keyword>
<keyword evidence="11" id="KW-0833">Ubl conjugation pathway</keyword>
<evidence type="ECO:0000256" key="2">
    <source>
        <dbReference type="ARBA" id="ARBA00004496"/>
    </source>
</evidence>
<evidence type="ECO:0000256" key="14">
    <source>
        <dbReference type="ARBA" id="ARBA00056865"/>
    </source>
</evidence>
<protein>
    <recommendedName>
        <fullName evidence="15">E3 ubiquitin-protein ligase LNX</fullName>
        <ecNumber evidence="4">2.3.2.27</ecNumber>
    </recommendedName>
    <alternativeName>
        <fullName evidence="16">Numb-binding protein 1</fullName>
    </alternativeName>
    <alternativeName>
        <fullName evidence="17">RING-type E3 ubiquitin transferase LNX</fullName>
    </alternativeName>
</protein>
<feature type="region of interest" description="Disordered" evidence="18">
    <location>
        <begin position="83"/>
        <end position="116"/>
    </location>
</feature>
<feature type="domain" description="PDZ" evidence="20">
    <location>
        <begin position="285"/>
        <end position="368"/>
    </location>
</feature>
<dbReference type="EMBL" id="JU336765">
    <property type="protein sequence ID" value="AFE80518.1"/>
    <property type="molecule type" value="mRNA"/>
</dbReference>
<evidence type="ECO:0000256" key="8">
    <source>
        <dbReference type="ARBA" id="ARBA00022723"/>
    </source>
</evidence>